<name>A0A5E4QCS8_9NEOP</name>
<dbReference type="AlphaFoldDB" id="A0A5E4QCS8"/>
<gene>
    <name evidence="2" type="ORF">LSINAPIS_LOCUS6655</name>
</gene>
<accession>A0A5E4QCS8</accession>
<feature type="compositionally biased region" description="Basic and acidic residues" evidence="1">
    <location>
        <begin position="268"/>
        <end position="293"/>
    </location>
</feature>
<feature type="region of interest" description="Disordered" evidence="1">
    <location>
        <begin position="79"/>
        <end position="192"/>
    </location>
</feature>
<proteinExistence type="predicted"/>
<feature type="region of interest" description="Disordered" evidence="1">
    <location>
        <begin position="317"/>
        <end position="381"/>
    </location>
</feature>
<dbReference type="Proteomes" id="UP000324832">
    <property type="component" value="Unassembled WGS sequence"/>
</dbReference>
<feature type="region of interest" description="Disordered" evidence="1">
    <location>
        <begin position="28"/>
        <end position="64"/>
    </location>
</feature>
<evidence type="ECO:0000313" key="3">
    <source>
        <dbReference type="Proteomes" id="UP000324832"/>
    </source>
</evidence>
<keyword evidence="3" id="KW-1185">Reference proteome</keyword>
<sequence length="381" mass="44615">MSCRDFVVPHNQPSPCLMLQLSPLTMTTVTAGTSKKKSNAERQREYRQRQKHKNIPEEKKREPEIQQFTEILSQESQCSVSQIHIQDETAAGTSGTIQNVPHSSKETQRRRQKIKNIQEANRRKAEAQDFREKLNSDERKLRNAAYSKVYRDRKKIQLSQESQCSMSNENFAQSSEEPQRKRKSNAERQREYRLRKKFKNILEDRKKKTETQKFMEKLLQESQRSMSQIHVIQVEVVTGTSGTTQNVPESSQESHYITNFDITLTHTDGIRENTDRKKNKNIPEEKKREPEKQQFTEILSQESQCMEHSQIHIQGETVAGTHGTIQNVPDSSEESQRKRKSNAERQGEYRRRQKINIPEENRRKAETQKFTEKLNSGEIQS</sequence>
<feature type="compositionally biased region" description="Basic and acidic residues" evidence="1">
    <location>
        <begin position="341"/>
        <end position="350"/>
    </location>
</feature>
<protein>
    <submittedName>
        <fullName evidence="2">Uncharacterized protein</fullName>
    </submittedName>
</protein>
<evidence type="ECO:0000313" key="2">
    <source>
        <dbReference type="EMBL" id="VVC94775.1"/>
    </source>
</evidence>
<dbReference type="EMBL" id="FZQP02002115">
    <property type="protein sequence ID" value="VVC94775.1"/>
    <property type="molecule type" value="Genomic_DNA"/>
</dbReference>
<feature type="compositionally biased region" description="Basic and acidic residues" evidence="1">
    <location>
        <begin position="38"/>
        <end position="64"/>
    </location>
</feature>
<feature type="compositionally biased region" description="Polar residues" evidence="1">
    <location>
        <begin position="91"/>
        <end position="102"/>
    </location>
</feature>
<reference evidence="2 3" key="1">
    <citation type="submission" date="2017-07" db="EMBL/GenBank/DDBJ databases">
        <authorList>
            <person name="Talla V."/>
            <person name="Backstrom N."/>
        </authorList>
    </citation>
    <scope>NUCLEOTIDE SEQUENCE [LARGE SCALE GENOMIC DNA]</scope>
</reference>
<evidence type="ECO:0000256" key="1">
    <source>
        <dbReference type="SAM" id="MobiDB-lite"/>
    </source>
</evidence>
<feature type="compositionally biased region" description="Basic and acidic residues" evidence="1">
    <location>
        <begin position="120"/>
        <end position="141"/>
    </location>
</feature>
<feature type="compositionally biased region" description="Basic and acidic residues" evidence="1">
    <location>
        <begin position="357"/>
        <end position="372"/>
    </location>
</feature>
<organism evidence="2 3">
    <name type="scientific">Leptidea sinapis</name>
    <dbReference type="NCBI Taxonomy" id="189913"/>
    <lineage>
        <taxon>Eukaryota</taxon>
        <taxon>Metazoa</taxon>
        <taxon>Ecdysozoa</taxon>
        <taxon>Arthropoda</taxon>
        <taxon>Hexapoda</taxon>
        <taxon>Insecta</taxon>
        <taxon>Pterygota</taxon>
        <taxon>Neoptera</taxon>
        <taxon>Endopterygota</taxon>
        <taxon>Lepidoptera</taxon>
        <taxon>Glossata</taxon>
        <taxon>Ditrysia</taxon>
        <taxon>Papilionoidea</taxon>
        <taxon>Pieridae</taxon>
        <taxon>Dismorphiinae</taxon>
        <taxon>Leptidea</taxon>
    </lineage>
</organism>
<feature type="compositionally biased region" description="Polar residues" evidence="1">
    <location>
        <begin position="157"/>
        <end position="176"/>
    </location>
</feature>
<feature type="region of interest" description="Disordered" evidence="1">
    <location>
        <begin position="267"/>
        <end position="293"/>
    </location>
</feature>